<reference evidence="2" key="1">
    <citation type="submission" date="2014-09" db="EMBL/GenBank/DDBJ databases">
        <authorList>
            <person name="Mudge J."/>
            <person name="Ramaraj T."/>
            <person name="Lindquist I.E."/>
            <person name="Bharti A.K."/>
            <person name="Sundararajan A."/>
            <person name="Cameron C.T."/>
            <person name="Woodward J.E."/>
            <person name="May G.D."/>
            <person name="Brubaker C."/>
            <person name="Broadhvest J."/>
            <person name="Wilkins T.A."/>
        </authorList>
    </citation>
    <scope>NUCLEOTIDE SEQUENCE</scope>
    <source>
        <strain evidence="2">cv. AKA8401</strain>
    </source>
</reference>
<evidence type="ECO:0000313" key="1">
    <source>
        <dbReference type="EMBL" id="KHG24689.1"/>
    </source>
</evidence>
<dbReference type="GO" id="GO:0016740">
    <property type="term" value="F:transferase activity"/>
    <property type="evidence" value="ECO:0007669"/>
    <property type="project" value="UniProtKB-KW"/>
</dbReference>
<accession>A0A0B0PJS8</accession>
<organism evidence="1 2">
    <name type="scientific">Gossypium arboreum</name>
    <name type="common">Tree cotton</name>
    <name type="synonym">Gossypium nanking</name>
    <dbReference type="NCBI Taxonomy" id="29729"/>
    <lineage>
        <taxon>Eukaryota</taxon>
        <taxon>Viridiplantae</taxon>
        <taxon>Streptophyta</taxon>
        <taxon>Embryophyta</taxon>
        <taxon>Tracheophyta</taxon>
        <taxon>Spermatophyta</taxon>
        <taxon>Magnoliopsida</taxon>
        <taxon>eudicotyledons</taxon>
        <taxon>Gunneridae</taxon>
        <taxon>Pentapetalae</taxon>
        <taxon>rosids</taxon>
        <taxon>malvids</taxon>
        <taxon>Malvales</taxon>
        <taxon>Malvaceae</taxon>
        <taxon>Malvoideae</taxon>
        <taxon>Gossypium</taxon>
    </lineage>
</organism>
<name>A0A0B0PJS8_GOSAR</name>
<dbReference type="AlphaFoldDB" id="A0A0B0PJS8"/>
<keyword evidence="2" id="KW-1185">Reference proteome</keyword>
<sequence length="97" mass="10953">MLLKDLYNLNSVERVKVSKNSHGQPIGSEARVLAGYLSIIARNDNLLPINYDSWHHKPDSNKNHDLNNTKDKLKDKMAEYEAMASSDSSVNLDNINN</sequence>
<keyword evidence="1" id="KW-0808">Transferase</keyword>
<gene>
    <name evidence="1" type="ORF">F383_30847</name>
</gene>
<protein>
    <submittedName>
        <fullName evidence="1">Ornithine carbamoyltransferase</fullName>
    </submittedName>
</protein>
<dbReference type="EMBL" id="KN429670">
    <property type="protein sequence ID" value="KHG24689.1"/>
    <property type="molecule type" value="Genomic_DNA"/>
</dbReference>
<proteinExistence type="predicted"/>
<dbReference type="Proteomes" id="UP000032142">
    <property type="component" value="Unassembled WGS sequence"/>
</dbReference>
<evidence type="ECO:0000313" key="2">
    <source>
        <dbReference type="Proteomes" id="UP000032142"/>
    </source>
</evidence>